<proteinExistence type="predicted"/>
<sequence>MTNIIEVITLTGGDSFLCFFFFNHLSVVVILELC</sequence>
<dbReference type="EMBL" id="GGEC01036877">
    <property type="protein sequence ID" value="MBX17361.1"/>
    <property type="molecule type" value="Transcribed_RNA"/>
</dbReference>
<accession>A0A2P2LHD0</accession>
<dbReference type="AlphaFoldDB" id="A0A2P2LHD0"/>
<evidence type="ECO:0000313" key="1">
    <source>
        <dbReference type="EMBL" id="MBX17361.1"/>
    </source>
</evidence>
<reference evidence="1" key="1">
    <citation type="submission" date="2018-02" db="EMBL/GenBank/DDBJ databases">
        <title>Rhizophora mucronata_Transcriptome.</title>
        <authorList>
            <person name="Meera S.P."/>
            <person name="Sreeshan A."/>
            <person name="Augustine A."/>
        </authorList>
    </citation>
    <scope>NUCLEOTIDE SEQUENCE</scope>
    <source>
        <tissue evidence="1">Leaf</tissue>
    </source>
</reference>
<name>A0A2P2LHD0_RHIMU</name>
<protein>
    <submittedName>
        <fullName evidence="1">Uncharacterized protein</fullName>
    </submittedName>
</protein>
<organism evidence="1">
    <name type="scientific">Rhizophora mucronata</name>
    <name type="common">Asiatic mangrove</name>
    <dbReference type="NCBI Taxonomy" id="61149"/>
    <lineage>
        <taxon>Eukaryota</taxon>
        <taxon>Viridiplantae</taxon>
        <taxon>Streptophyta</taxon>
        <taxon>Embryophyta</taxon>
        <taxon>Tracheophyta</taxon>
        <taxon>Spermatophyta</taxon>
        <taxon>Magnoliopsida</taxon>
        <taxon>eudicotyledons</taxon>
        <taxon>Gunneridae</taxon>
        <taxon>Pentapetalae</taxon>
        <taxon>rosids</taxon>
        <taxon>fabids</taxon>
        <taxon>Malpighiales</taxon>
        <taxon>Rhizophoraceae</taxon>
        <taxon>Rhizophora</taxon>
    </lineage>
</organism>